<proteinExistence type="predicted"/>
<dbReference type="PANTHER" id="PTHR42920:SF5">
    <property type="entry name" value="EAMA DOMAIN-CONTAINING PROTEIN"/>
    <property type="match status" value="1"/>
</dbReference>
<feature type="transmembrane region" description="Helical" evidence="6">
    <location>
        <begin position="165"/>
        <end position="184"/>
    </location>
</feature>
<feature type="transmembrane region" description="Helical" evidence="6">
    <location>
        <begin position="32"/>
        <end position="50"/>
    </location>
</feature>
<feature type="transmembrane region" description="Helical" evidence="6">
    <location>
        <begin position="109"/>
        <end position="126"/>
    </location>
</feature>
<feature type="transmembrane region" description="Helical" evidence="6">
    <location>
        <begin position="190"/>
        <end position="211"/>
    </location>
</feature>
<feature type="domain" description="EamA" evidence="7">
    <location>
        <begin position="134"/>
        <end position="266"/>
    </location>
</feature>
<feature type="transmembrane region" description="Helical" evidence="6">
    <location>
        <begin position="132"/>
        <end position="153"/>
    </location>
</feature>
<keyword evidence="3 6" id="KW-0812">Transmembrane</keyword>
<comment type="subcellular location">
    <subcellularLocation>
        <location evidence="1">Cell membrane</location>
        <topology evidence="1">Multi-pass membrane protein</topology>
    </subcellularLocation>
</comment>
<dbReference type="HOGENOM" id="CLU_033863_21_3_0"/>
<name>B9K803_THENN</name>
<dbReference type="InterPro" id="IPR000620">
    <property type="entry name" value="EamA_dom"/>
</dbReference>
<dbReference type="PANTHER" id="PTHR42920">
    <property type="entry name" value="OS03G0707200 PROTEIN-RELATED"/>
    <property type="match status" value="1"/>
</dbReference>
<feature type="transmembrane region" description="Helical" evidence="6">
    <location>
        <begin position="223"/>
        <end position="243"/>
    </location>
</feature>
<dbReference type="Pfam" id="PF00892">
    <property type="entry name" value="EamA"/>
    <property type="match status" value="2"/>
</dbReference>
<keyword evidence="5 6" id="KW-0472">Membrane</keyword>
<dbReference type="SUPFAM" id="SSF103481">
    <property type="entry name" value="Multidrug resistance efflux transporter EmrE"/>
    <property type="match status" value="2"/>
</dbReference>
<dbReference type="GO" id="GO:0005886">
    <property type="term" value="C:plasma membrane"/>
    <property type="evidence" value="ECO:0007669"/>
    <property type="project" value="UniProtKB-SubCell"/>
</dbReference>
<evidence type="ECO:0000256" key="6">
    <source>
        <dbReference type="SAM" id="Phobius"/>
    </source>
</evidence>
<sequence>MLKALLSLLFVTFIWGSTFPLQKIALVGASPTFYIAVRFTVAAVLSYLLFGKGNFRYGAILGVVLGVAYTAQTWGLTLTTSTKSGFITSLYIVFVPIFAYFIEKEVPTPFQIVSFLVGSLGLYMISGRIEGLNLGDLLTVFCAVGFALHVVLITRFSKRVDEKDLLFPQFLVVTVFNLILSLFFKDWRFNFLAFGSALFTAVFATILAIYLQAKYQKVLGNNISALVFLGEPVFAASLSYLVLGETLSSEQMIGSFLLLASILLSSLERAKIVRSTNQKGRDEHEGAL</sequence>
<feature type="transmembrane region" description="Helical" evidence="6">
    <location>
        <begin position="57"/>
        <end position="78"/>
    </location>
</feature>
<reference evidence="8 9" key="1">
    <citation type="journal article" date="2009" name="Biosci. Biotechnol. Biochem.">
        <title>WeGAS: a web-based microbial genome annotation system.</title>
        <authorList>
            <person name="Lee D."/>
            <person name="Seo H."/>
            <person name="Park C."/>
            <person name="Park K."/>
        </authorList>
    </citation>
    <scope>NUCLEOTIDE SEQUENCE [LARGE SCALE GENOMIC DNA]</scope>
    <source>
        <strain evidence="9">ATCC 49049 / DSM 4359 / NBRC 107923 / NS-E</strain>
    </source>
</reference>
<organism evidence="8 9">
    <name type="scientific">Thermotoga neapolitana (strain ATCC 49049 / DSM 4359 / NBRC 107923 / NS-E)</name>
    <dbReference type="NCBI Taxonomy" id="309803"/>
    <lineage>
        <taxon>Bacteria</taxon>
        <taxon>Thermotogati</taxon>
        <taxon>Thermotogota</taxon>
        <taxon>Thermotogae</taxon>
        <taxon>Thermotogales</taxon>
        <taxon>Thermotogaceae</taxon>
        <taxon>Thermotoga</taxon>
    </lineage>
</organism>
<keyword evidence="4 6" id="KW-1133">Transmembrane helix</keyword>
<evidence type="ECO:0000313" key="8">
    <source>
        <dbReference type="EMBL" id="ACM23086.1"/>
    </source>
</evidence>
<evidence type="ECO:0000259" key="7">
    <source>
        <dbReference type="Pfam" id="PF00892"/>
    </source>
</evidence>
<feature type="domain" description="EamA" evidence="7">
    <location>
        <begin position="3"/>
        <end position="126"/>
    </location>
</feature>
<feature type="transmembrane region" description="Helical" evidence="6">
    <location>
        <begin position="249"/>
        <end position="267"/>
    </location>
</feature>
<dbReference type="AlphaFoldDB" id="B9K803"/>
<dbReference type="InterPro" id="IPR037185">
    <property type="entry name" value="EmrE-like"/>
</dbReference>
<evidence type="ECO:0000256" key="1">
    <source>
        <dbReference type="ARBA" id="ARBA00004651"/>
    </source>
</evidence>
<feature type="transmembrane region" description="Helical" evidence="6">
    <location>
        <begin position="84"/>
        <end position="102"/>
    </location>
</feature>
<dbReference type="EMBL" id="CP000916">
    <property type="protein sequence ID" value="ACM23086.1"/>
    <property type="molecule type" value="Genomic_DNA"/>
</dbReference>
<dbReference type="KEGG" id="tna:CTN_0910"/>
<evidence type="ECO:0000256" key="2">
    <source>
        <dbReference type="ARBA" id="ARBA00022475"/>
    </source>
</evidence>
<dbReference type="STRING" id="309803.CTN_0910"/>
<protein>
    <recommendedName>
        <fullName evidence="7">EamA domain-containing protein</fullName>
    </recommendedName>
</protein>
<accession>B9K803</accession>
<evidence type="ECO:0000256" key="3">
    <source>
        <dbReference type="ARBA" id="ARBA00022692"/>
    </source>
</evidence>
<keyword evidence="2" id="KW-1003">Cell membrane</keyword>
<dbReference type="Proteomes" id="UP000000445">
    <property type="component" value="Chromosome"/>
</dbReference>
<gene>
    <name evidence="8" type="ordered locus">CTN_0910</name>
</gene>
<dbReference type="RefSeq" id="WP_015919403.1">
    <property type="nucleotide sequence ID" value="NC_011978.1"/>
</dbReference>
<evidence type="ECO:0000313" key="9">
    <source>
        <dbReference type="Proteomes" id="UP000000445"/>
    </source>
</evidence>
<dbReference type="eggNOG" id="COG0697">
    <property type="taxonomic scope" value="Bacteria"/>
</dbReference>
<keyword evidence="9" id="KW-1185">Reference proteome</keyword>
<evidence type="ECO:0000256" key="5">
    <source>
        <dbReference type="ARBA" id="ARBA00023136"/>
    </source>
</evidence>
<evidence type="ECO:0000256" key="4">
    <source>
        <dbReference type="ARBA" id="ARBA00022989"/>
    </source>
</evidence>
<dbReference type="InterPro" id="IPR051258">
    <property type="entry name" value="Diverse_Substrate_Transporter"/>
</dbReference>